<dbReference type="SUPFAM" id="SSF55282">
    <property type="entry name" value="RL5-like"/>
    <property type="match status" value="1"/>
</dbReference>
<protein>
    <recommendedName>
        <fullName evidence="4 6">Large ribosomal subunit protein uL5</fullName>
    </recommendedName>
</protein>
<evidence type="ECO:0000256" key="6">
    <source>
        <dbReference type="HAMAP-Rule" id="MF_01333"/>
    </source>
</evidence>
<dbReference type="PANTHER" id="PTHR11994">
    <property type="entry name" value="60S RIBOSOMAL PROTEIN L11-RELATED"/>
    <property type="match status" value="1"/>
</dbReference>
<feature type="domain" description="Large ribosomal subunit protein uL5 C-terminal" evidence="9">
    <location>
        <begin position="85"/>
        <end position="178"/>
    </location>
</feature>
<sequence>MIPRLKEQFRNELKSTVMDQLSLENVNEIPMLEKIVINIGDGKAATDGRALESMVDELTAISGQKPVIRRAKKSIAGFKIREGMPIGVSVTLRGDRMWEFYDRFVQVVVPRIRDFRGFNKKSFDGNGNYTLGLTEQLVFPEVEYDKVRDIRGMNITICTSANDNNQGYVLLQTLGFPFREN</sequence>
<dbReference type="InterPro" id="IPR031309">
    <property type="entry name" value="Ribosomal_uL5_C"/>
</dbReference>
<keyword evidence="2 6" id="KW-0689">Ribosomal protein</keyword>
<dbReference type="GO" id="GO:0005840">
    <property type="term" value="C:ribosome"/>
    <property type="evidence" value="ECO:0007669"/>
    <property type="project" value="UniProtKB-KW"/>
</dbReference>
<dbReference type="Pfam" id="PF00281">
    <property type="entry name" value="Ribosomal_L5"/>
    <property type="match status" value="1"/>
</dbReference>
<comment type="similarity">
    <text evidence="1 6 7">Belongs to the universal ribosomal protein uL5 family.</text>
</comment>
<dbReference type="HAMAP" id="MF_01333_B">
    <property type="entry name" value="Ribosomal_uL5_B"/>
    <property type="match status" value="1"/>
</dbReference>
<gene>
    <name evidence="6" type="primary">rplE</name>
</gene>
<evidence type="ECO:0000256" key="3">
    <source>
        <dbReference type="ARBA" id="ARBA00023274"/>
    </source>
</evidence>
<evidence type="ECO:0000256" key="5">
    <source>
        <dbReference type="ARBA" id="ARBA00058604"/>
    </source>
</evidence>
<evidence type="ECO:0000259" key="8">
    <source>
        <dbReference type="Pfam" id="PF00281"/>
    </source>
</evidence>
<evidence type="ECO:0000313" key="10">
    <source>
        <dbReference type="EMBL" id="AGQ20088.1"/>
    </source>
</evidence>
<keyword evidence="6" id="KW-0694">RNA-binding</keyword>
<dbReference type="InterPro" id="IPR020930">
    <property type="entry name" value="Ribosomal_uL5_bac-type"/>
</dbReference>
<dbReference type="GO" id="GO:0006412">
    <property type="term" value="P:translation"/>
    <property type="evidence" value="ECO:0007669"/>
    <property type="project" value="UniProtKB-UniRule"/>
</dbReference>
<dbReference type="Gene3D" id="3.30.1440.10">
    <property type="match status" value="1"/>
</dbReference>
<keyword evidence="6" id="KW-0699">rRNA-binding</keyword>
<keyword evidence="3 6" id="KW-0687">Ribonucleoprotein</keyword>
<evidence type="ECO:0000256" key="1">
    <source>
        <dbReference type="ARBA" id="ARBA00008553"/>
    </source>
</evidence>
<dbReference type="EMBL" id="KC811150">
    <property type="protein sequence ID" value="AGQ20088.1"/>
    <property type="molecule type" value="Genomic_DNA"/>
</dbReference>
<evidence type="ECO:0000256" key="4">
    <source>
        <dbReference type="ARBA" id="ARBA00035245"/>
    </source>
</evidence>
<evidence type="ECO:0000259" key="9">
    <source>
        <dbReference type="Pfam" id="PF00673"/>
    </source>
</evidence>
<comment type="function">
    <text evidence="6">This is 1 of the proteins that bind and probably mediate the attachment of the 5S RNA into the large ribosomal subunit, where it forms part of the central protuberance. In the 70S ribosome it contacts protein S13 of the 30S subunit (bridge B1b), connecting the 2 subunits; this bridge is implicated in subunit movement. Contacts the P site tRNA; the 5S rRNA and some of its associated proteins might help stabilize positioning of ribosome-bound tRNAs.</text>
</comment>
<dbReference type="GO" id="GO:0003735">
    <property type="term" value="F:structural constituent of ribosome"/>
    <property type="evidence" value="ECO:0007669"/>
    <property type="project" value="InterPro"/>
</dbReference>
<dbReference type="NCBIfam" id="NF000585">
    <property type="entry name" value="PRK00010.1"/>
    <property type="match status" value="1"/>
</dbReference>
<evidence type="ECO:0000256" key="2">
    <source>
        <dbReference type="ARBA" id="ARBA00022980"/>
    </source>
</evidence>
<organism evidence="10">
    <name type="scientific">Candidatus Actinomarina minuta</name>
    <dbReference type="NCBI Taxonomy" id="1389454"/>
    <lineage>
        <taxon>Bacteria</taxon>
        <taxon>Bacillati</taxon>
        <taxon>Actinomycetota</taxon>
        <taxon>Actinomycetes</taxon>
        <taxon>Candidatus Actinomarinidae</taxon>
        <taxon>Candidatus Actinomarinales</taxon>
        <taxon>Candidatus Actinomarineae</taxon>
        <taxon>Candidatus Actinomarinaceae</taxon>
        <taxon>Candidatus Actinomarina</taxon>
    </lineage>
</organism>
<dbReference type="AlphaFoldDB" id="S5DR00"/>
<comment type="subunit">
    <text evidence="6">Part of the 50S ribosomal subunit; part of the 5S rRNA/L5/L18/L25 subcomplex. Contacts the 5S rRNA and the P site tRNA. Forms a bridge to the 30S subunit in the 70S ribosome.</text>
</comment>
<dbReference type="FunFam" id="3.30.1440.10:FF:000001">
    <property type="entry name" value="50S ribosomal protein L5"/>
    <property type="match status" value="1"/>
</dbReference>
<dbReference type="GO" id="GO:0000049">
    <property type="term" value="F:tRNA binding"/>
    <property type="evidence" value="ECO:0007669"/>
    <property type="project" value="UniProtKB-UniRule"/>
</dbReference>
<evidence type="ECO:0000256" key="7">
    <source>
        <dbReference type="RuleBase" id="RU003930"/>
    </source>
</evidence>
<dbReference type="GO" id="GO:1990904">
    <property type="term" value="C:ribonucleoprotein complex"/>
    <property type="evidence" value="ECO:0007669"/>
    <property type="project" value="UniProtKB-KW"/>
</dbReference>
<dbReference type="Pfam" id="PF00673">
    <property type="entry name" value="Ribosomal_L5_C"/>
    <property type="match status" value="1"/>
</dbReference>
<comment type="function">
    <text evidence="5">This is one of the proteins that bind and probably mediate the attachment of the 5S RNA into the large ribosomal subunit, where it forms part of the central protuberance. In the 70S ribosome it contacts protein S13 of the 30S subunit (bridge B1b), connecting the 2 subunits; this bridge is implicated in subunit movement. Contacts the P site tRNA; the 5S rRNA and some of its associated proteins might help stabilize positioning of ribosome-bound tRNAs.</text>
</comment>
<feature type="domain" description="Large ribosomal subunit protein uL5 N-terminal" evidence="8">
    <location>
        <begin position="25"/>
        <end position="81"/>
    </location>
</feature>
<dbReference type="GO" id="GO:0019843">
    <property type="term" value="F:rRNA binding"/>
    <property type="evidence" value="ECO:0007669"/>
    <property type="project" value="UniProtKB-UniRule"/>
</dbReference>
<accession>S5DR00</accession>
<dbReference type="PIRSF" id="PIRSF002161">
    <property type="entry name" value="Ribosomal_L5"/>
    <property type="match status" value="1"/>
</dbReference>
<name>S5DR00_9ACTN</name>
<keyword evidence="6" id="KW-0820">tRNA-binding</keyword>
<dbReference type="InterPro" id="IPR022803">
    <property type="entry name" value="Ribosomal_uL5_dom_sf"/>
</dbReference>
<dbReference type="InterPro" id="IPR002132">
    <property type="entry name" value="Ribosomal_uL5"/>
</dbReference>
<dbReference type="InterPro" id="IPR031310">
    <property type="entry name" value="Ribosomal_uL5_N"/>
</dbReference>
<proteinExistence type="inferred from homology"/>
<reference evidence="10" key="1">
    <citation type="journal article" date="2013" name="Sci. Rep.">
        <title>Metagenomics uncovers a new group of low GC and ultra-small marine Actinobacteria.</title>
        <authorList>
            <person name="Ghai R."/>
            <person name="Mizuno C.M."/>
            <person name="Picazo A."/>
            <person name="Camacho A."/>
            <person name="Rodriguez-Valera F."/>
        </authorList>
    </citation>
    <scope>NUCLEOTIDE SEQUENCE</scope>
</reference>